<dbReference type="EMBL" id="MTHD01000001">
    <property type="protein sequence ID" value="OMG56148.1"/>
    <property type="molecule type" value="Genomic_DNA"/>
</dbReference>
<dbReference type="Proteomes" id="UP000187526">
    <property type="component" value="Unassembled WGS sequence"/>
</dbReference>
<evidence type="ECO:0000256" key="6">
    <source>
        <dbReference type="ARBA" id="ARBA00023163"/>
    </source>
</evidence>
<keyword evidence="6" id="KW-0804">Transcription</keyword>
<sequence>MAIILVVDDEVGIRELLSEILIDEGYDVRLAENAGAARRVRNDLRPDLVLLDIWMPDTDGISLLKEWHAGGHLNMPVVMMSGHGTIDTAVEATRFGAFDFLEKPIALQKLLGTVQKALKHDAPPPRPPLTLEAFSRLSFVKEFRRRLEQAAAKASVVLIKGATAGMAEIAARTLLAPRAPWLDLSATSSALSQEALEKTSGGILFVPDLAALGKMQQMNLAFAVDRAEKLNLQLVVACATPLSVLAENGWDAKLLARLGEIWVALPALAGHADDLPEIASLLLSNFVERGEVPVRRFSTAALNALRTLPWKKHAEASWNVLYGLVRNLALTSLDEEIDGDDVTRVMPPEAEPEAPAQSFLPLFEQPLRDARDAFEKLYFEHHLRQEGGNMTRLAERSGLERTHLYRKLKQLDIRLGKRSEE</sequence>
<dbReference type="SMART" id="SM00448">
    <property type="entry name" value="REC"/>
    <property type="match status" value="1"/>
</dbReference>
<dbReference type="RefSeq" id="WP_076091016.1">
    <property type="nucleotide sequence ID" value="NZ_MTHD01000001.1"/>
</dbReference>
<dbReference type="InterPro" id="IPR009057">
    <property type="entry name" value="Homeodomain-like_sf"/>
</dbReference>
<dbReference type="Gene3D" id="1.10.10.60">
    <property type="entry name" value="Homeodomain-like"/>
    <property type="match status" value="1"/>
</dbReference>
<keyword evidence="4" id="KW-0902">Two-component regulatory system</keyword>
<evidence type="ECO:0000256" key="1">
    <source>
        <dbReference type="ARBA" id="ARBA00022553"/>
    </source>
</evidence>
<dbReference type="OrthoDB" id="9808843at2"/>
<dbReference type="SUPFAM" id="SSF52540">
    <property type="entry name" value="P-loop containing nucleoside triphosphate hydrolases"/>
    <property type="match status" value="1"/>
</dbReference>
<evidence type="ECO:0000256" key="5">
    <source>
        <dbReference type="ARBA" id="ARBA00023015"/>
    </source>
</evidence>
<dbReference type="GO" id="GO:0005524">
    <property type="term" value="F:ATP binding"/>
    <property type="evidence" value="ECO:0007669"/>
    <property type="project" value="UniProtKB-KW"/>
</dbReference>
<dbReference type="PROSITE" id="PS50110">
    <property type="entry name" value="RESPONSE_REGULATORY"/>
    <property type="match status" value="1"/>
</dbReference>
<gene>
    <name evidence="10" type="ORF">BJN45_00465</name>
</gene>
<feature type="modified residue" description="4-aspartylphosphate" evidence="7">
    <location>
        <position position="52"/>
    </location>
</feature>
<evidence type="ECO:0000256" key="2">
    <source>
        <dbReference type="ARBA" id="ARBA00022741"/>
    </source>
</evidence>
<dbReference type="PROSITE" id="PS50045">
    <property type="entry name" value="SIGMA54_INTERACT_4"/>
    <property type="match status" value="1"/>
</dbReference>
<evidence type="ECO:0000256" key="7">
    <source>
        <dbReference type="PROSITE-ProRule" id="PRU00169"/>
    </source>
</evidence>
<accession>A0A1R1IBI4</accession>
<evidence type="ECO:0000313" key="10">
    <source>
        <dbReference type="EMBL" id="OMG56148.1"/>
    </source>
</evidence>
<protein>
    <submittedName>
        <fullName evidence="10">Transcriptional regulator</fullName>
    </submittedName>
</protein>
<organism evidence="10 11">
    <name type="scientific">Azonexus hydrophilus</name>
    <dbReference type="NCBI Taxonomy" id="418702"/>
    <lineage>
        <taxon>Bacteria</taxon>
        <taxon>Pseudomonadati</taxon>
        <taxon>Pseudomonadota</taxon>
        <taxon>Betaproteobacteria</taxon>
        <taxon>Rhodocyclales</taxon>
        <taxon>Azonexaceae</taxon>
        <taxon>Azonexus</taxon>
    </lineage>
</organism>
<dbReference type="InterPro" id="IPR002197">
    <property type="entry name" value="HTH_Fis"/>
</dbReference>
<dbReference type="Pfam" id="PF02954">
    <property type="entry name" value="HTH_8"/>
    <property type="match status" value="1"/>
</dbReference>
<dbReference type="GO" id="GO:0006355">
    <property type="term" value="P:regulation of DNA-templated transcription"/>
    <property type="evidence" value="ECO:0007669"/>
    <property type="project" value="InterPro"/>
</dbReference>
<comment type="caution">
    <text evidence="10">The sequence shown here is derived from an EMBL/GenBank/DDBJ whole genome shotgun (WGS) entry which is preliminary data.</text>
</comment>
<dbReference type="InterPro" id="IPR001789">
    <property type="entry name" value="Sig_transdc_resp-reg_receiver"/>
</dbReference>
<keyword evidence="5" id="KW-0805">Transcription regulation</keyword>
<dbReference type="SUPFAM" id="SSF52172">
    <property type="entry name" value="CheY-like"/>
    <property type="match status" value="1"/>
</dbReference>
<dbReference type="InterPro" id="IPR011006">
    <property type="entry name" value="CheY-like_superfamily"/>
</dbReference>
<feature type="domain" description="Response regulatory" evidence="9">
    <location>
        <begin position="3"/>
        <end position="118"/>
    </location>
</feature>
<dbReference type="FunFam" id="3.40.50.2300:FF:000018">
    <property type="entry name" value="DNA-binding transcriptional regulator NtrC"/>
    <property type="match status" value="1"/>
</dbReference>
<dbReference type="PANTHER" id="PTHR32071">
    <property type="entry name" value="TRANSCRIPTIONAL REGULATORY PROTEIN"/>
    <property type="match status" value="1"/>
</dbReference>
<evidence type="ECO:0000259" key="8">
    <source>
        <dbReference type="PROSITE" id="PS50045"/>
    </source>
</evidence>
<evidence type="ECO:0000259" key="9">
    <source>
        <dbReference type="PROSITE" id="PS50110"/>
    </source>
</evidence>
<dbReference type="STRING" id="418702.BJN45_00465"/>
<proteinExistence type="predicted"/>
<feature type="domain" description="Sigma-54 factor interaction" evidence="8">
    <location>
        <begin position="100"/>
        <end position="326"/>
    </location>
</feature>
<dbReference type="Pfam" id="PF00072">
    <property type="entry name" value="Response_reg"/>
    <property type="match status" value="1"/>
</dbReference>
<dbReference type="SUPFAM" id="SSF46689">
    <property type="entry name" value="Homeodomain-like"/>
    <property type="match status" value="1"/>
</dbReference>
<keyword evidence="1 7" id="KW-0597">Phosphoprotein</keyword>
<dbReference type="Gene3D" id="3.40.50.2300">
    <property type="match status" value="1"/>
</dbReference>
<evidence type="ECO:0000256" key="3">
    <source>
        <dbReference type="ARBA" id="ARBA00022840"/>
    </source>
</evidence>
<dbReference type="Pfam" id="PF14532">
    <property type="entry name" value="Sigma54_activ_2"/>
    <property type="match status" value="1"/>
</dbReference>
<dbReference type="GO" id="GO:0000160">
    <property type="term" value="P:phosphorelay signal transduction system"/>
    <property type="evidence" value="ECO:0007669"/>
    <property type="project" value="UniProtKB-KW"/>
</dbReference>
<reference evidence="10 11" key="1">
    <citation type="submission" date="2016-10" db="EMBL/GenBank/DDBJ databases">
        <title>Alkaliphiles isolated from bioreactors.</title>
        <authorList>
            <person name="Salah Z."/>
            <person name="Rout S.P."/>
            <person name="Humphreys P.N."/>
        </authorList>
    </citation>
    <scope>NUCLEOTIDE SEQUENCE [LARGE SCALE GENOMIC DNA]</scope>
    <source>
        <strain evidence="10 11">ZS02</strain>
    </source>
</reference>
<dbReference type="GO" id="GO:0043565">
    <property type="term" value="F:sequence-specific DNA binding"/>
    <property type="evidence" value="ECO:0007669"/>
    <property type="project" value="InterPro"/>
</dbReference>
<dbReference type="CDD" id="cd17550">
    <property type="entry name" value="REC_NtrX-like"/>
    <property type="match status" value="1"/>
</dbReference>
<keyword evidence="3" id="KW-0067">ATP-binding</keyword>
<keyword evidence="11" id="KW-1185">Reference proteome</keyword>
<dbReference type="Gene3D" id="3.40.50.300">
    <property type="entry name" value="P-loop containing nucleotide triphosphate hydrolases"/>
    <property type="match status" value="1"/>
</dbReference>
<name>A0A1R1IBI4_9RHOO</name>
<dbReference type="AlphaFoldDB" id="A0A1R1IBI4"/>
<evidence type="ECO:0000313" key="11">
    <source>
        <dbReference type="Proteomes" id="UP000187526"/>
    </source>
</evidence>
<evidence type="ECO:0000256" key="4">
    <source>
        <dbReference type="ARBA" id="ARBA00023012"/>
    </source>
</evidence>
<keyword evidence="2" id="KW-0547">Nucleotide-binding</keyword>
<dbReference type="InterPro" id="IPR027417">
    <property type="entry name" value="P-loop_NTPase"/>
</dbReference>
<dbReference type="InterPro" id="IPR002078">
    <property type="entry name" value="Sigma_54_int"/>
</dbReference>
<dbReference type="PANTHER" id="PTHR32071:SF17">
    <property type="entry name" value="TRANSCRIPTIONAL REGULATOR (NTRC FAMILY)"/>
    <property type="match status" value="1"/>
</dbReference>